<evidence type="ECO:0000313" key="1">
    <source>
        <dbReference type="EMBL" id="KIM66868.1"/>
    </source>
</evidence>
<gene>
    <name evidence="1" type="ORF">SCLCIDRAFT_1210914</name>
</gene>
<protein>
    <recommendedName>
        <fullName evidence="3">Ricin B lectin domain-containing protein</fullName>
    </recommendedName>
</protein>
<name>A0A0C2ZZL7_9AGAM</name>
<dbReference type="EMBL" id="KN822015">
    <property type="protein sequence ID" value="KIM66868.1"/>
    <property type="molecule type" value="Genomic_DNA"/>
</dbReference>
<dbReference type="AlphaFoldDB" id="A0A0C2ZZL7"/>
<dbReference type="InParanoid" id="A0A0C2ZZL7"/>
<dbReference type="HOGENOM" id="CLU_152731_0_0_1"/>
<reference evidence="1 2" key="1">
    <citation type="submission" date="2014-04" db="EMBL/GenBank/DDBJ databases">
        <authorList>
            <consortium name="DOE Joint Genome Institute"/>
            <person name="Kuo A."/>
            <person name="Kohler A."/>
            <person name="Nagy L.G."/>
            <person name="Floudas D."/>
            <person name="Copeland A."/>
            <person name="Barry K.W."/>
            <person name="Cichocki N."/>
            <person name="Veneault-Fourrey C."/>
            <person name="LaButti K."/>
            <person name="Lindquist E.A."/>
            <person name="Lipzen A."/>
            <person name="Lundell T."/>
            <person name="Morin E."/>
            <person name="Murat C."/>
            <person name="Sun H."/>
            <person name="Tunlid A."/>
            <person name="Henrissat B."/>
            <person name="Grigoriev I.V."/>
            <person name="Hibbett D.S."/>
            <person name="Martin F."/>
            <person name="Nordberg H.P."/>
            <person name="Cantor M.N."/>
            <person name="Hua S.X."/>
        </authorList>
    </citation>
    <scope>NUCLEOTIDE SEQUENCE [LARGE SCALE GENOMIC DNA]</scope>
    <source>
        <strain evidence="1 2">Foug A</strain>
    </source>
</reference>
<sequence>MSNTSDLRDGPYFIWSEGHTPLNLCGSPPEQPVVAFNDGGRGFNVRKINGPPNTYLLSEGHTSFIQDVTGNVVLDAKPNTQPQLWVITPHGEDKYTVVKEGTILAWTDPGGPAGCERELHLTELNPIRPEVLFEFRPIFE</sequence>
<evidence type="ECO:0000313" key="2">
    <source>
        <dbReference type="Proteomes" id="UP000053989"/>
    </source>
</evidence>
<dbReference type="Gene3D" id="2.80.10.50">
    <property type="match status" value="1"/>
</dbReference>
<dbReference type="Proteomes" id="UP000053989">
    <property type="component" value="Unassembled WGS sequence"/>
</dbReference>
<keyword evidence="2" id="KW-1185">Reference proteome</keyword>
<organism evidence="1 2">
    <name type="scientific">Scleroderma citrinum Foug A</name>
    <dbReference type="NCBI Taxonomy" id="1036808"/>
    <lineage>
        <taxon>Eukaryota</taxon>
        <taxon>Fungi</taxon>
        <taxon>Dikarya</taxon>
        <taxon>Basidiomycota</taxon>
        <taxon>Agaricomycotina</taxon>
        <taxon>Agaricomycetes</taxon>
        <taxon>Agaricomycetidae</taxon>
        <taxon>Boletales</taxon>
        <taxon>Sclerodermatineae</taxon>
        <taxon>Sclerodermataceae</taxon>
        <taxon>Scleroderma</taxon>
    </lineage>
</organism>
<proteinExistence type="predicted"/>
<reference evidence="2" key="2">
    <citation type="submission" date="2015-01" db="EMBL/GenBank/DDBJ databases">
        <title>Evolutionary Origins and Diversification of the Mycorrhizal Mutualists.</title>
        <authorList>
            <consortium name="DOE Joint Genome Institute"/>
            <consortium name="Mycorrhizal Genomics Consortium"/>
            <person name="Kohler A."/>
            <person name="Kuo A."/>
            <person name="Nagy L.G."/>
            <person name="Floudas D."/>
            <person name="Copeland A."/>
            <person name="Barry K.W."/>
            <person name="Cichocki N."/>
            <person name="Veneault-Fourrey C."/>
            <person name="LaButti K."/>
            <person name="Lindquist E.A."/>
            <person name="Lipzen A."/>
            <person name="Lundell T."/>
            <person name="Morin E."/>
            <person name="Murat C."/>
            <person name="Riley R."/>
            <person name="Ohm R."/>
            <person name="Sun H."/>
            <person name="Tunlid A."/>
            <person name="Henrissat B."/>
            <person name="Grigoriev I.V."/>
            <person name="Hibbett D.S."/>
            <person name="Martin F."/>
        </authorList>
    </citation>
    <scope>NUCLEOTIDE SEQUENCE [LARGE SCALE GENOMIC DNA]</scope>
    <source>
        <strain evidence="2">Foug A</strain>
    </source>
</reference>
<evidence type="ECO:0008006" key="3">
    <source>
        <dbReference type="Google" id="ProtNLM"/>
    </source>
</evidence>
<accession>A0A0C2ZZL7</accession>